<reference evidence="3 4" key="1">
    <citation type="submission" date="2017-02" db="EMBL/GenBank/DDBJ databases">
        <title>The new phylogeny of genus Mycobacterium.</title>
        <authorList>
            <person name="Tortoli E."/>
            <person name="Trovato A."/>
            <person name="Cirillo D.M."/>
        </authorList>
    </citation>
    <scope>NUCLEOTIDE SEQUENCE [LARGE SCALE GENOMIC DNA]</scope>
    <source>
        <strain evidence="3 4">RW6</strain>
    </source>
</reference>
<dbReference type="EMBL" id="MVHF01000033">
    <property type="protein sequence ID" value="ORA31176.1"/>
    <property type="molecule type" value="Genomic_DNA"/>
</dbReference>
<evidence type="ECO:0000259" key="2">
    <source>
        <dbReference type="Pfam" id="PF01593"/>
    </source>
</evidence>
<dbReference type="SUPFAM" id="SSF51905">
    <property type="entry name" value="FAD/NAD(P)-binding domain"/>
    <property type="match status" value="1"/>
</dbReference>
<protein>
    <submittedName>
        <fullName evidence="3">Amine oxidase</fullName>
    </submittedName>
</protein>
<evidence type="ECO:0000313" key="3">
    <source>
        <dbReference type="EMBL" id="ORA31176.1"/>
    </source>
</evidence>
<dbReference type="InterPro" id="IPR050464">
    <property type="entry name" value="Zeta_carotene_desat/Oxidored"/>
</dbReference>
<gene>
    <name evidence="3" type="ORF">BST13_26150</name>
</gene>
<dbReference type="InterPro" id="IPR002937">
    <property type="entry name" value="Amino_oxidase"/>
</dbReference>
<comment type="caution">
    <text evidence="3">The sequence shown here is derived from an EMBL/GenBank/DDBJ whole genome shotgun (WGS) entry which is preliminary data.</text>
</comment>
<dbReference type="PANTHER" id="PTHR42923">
    <property type="entry name" value="PROTOPORPHYRINOGEN OXIDASE"/>
    <property type="match status" value="1"/>
</dbReference>
<name>A0A1X0ANB7_9MYCO</name>
<keyword evidence="1" id="KW-1133">Transmembrane helix</keyword>
<dbReference type="GO" id="GO:0016491">
    <property type="term" value="F:oxidoreductase activity"/>
    <property type="evidence" value="ECO:0007669"/>
    <property type="project" value="InterPro"/>
</dbReference>
<evidence type="ECO:0000313" key="4">
    <source>
        <dbReference type="Proteomes" id="UP000192448"/>
    </source>
</evidence>
<keyword evidence="1" id="KW-0812">Transmembrane</keyword>
<proteinExistence type="predicted"/>
<dbReference type="Gene3D" id="3.50.50.60">
    <property type="entry name" value="FAD/NAD(P)-binding domain"/>
    <property type="match status" value="1"/>
</dbReference>
<dbReference type="RefSeq" id="WP_083167092.1">
    <property type="nucleotide sequence ID" value="NZ_MVHF01000033.1"/>
</dbReference>
<feature type="domain" description="Amine oxidase" evidence="2">
    <location>
        <begin position="20"/>
        <end position="426"/>
    </location>
</feature>
<keyword evidence="4" id="KW-1185">Reference proteome</keyword>
<dbReference type="OrthoDB" id="20837at2"/>
<organism evidence="3 4">
    <name type="scientific">Mycobacterium aquaticum</name>
    <dbReference type="NCBI Taxonomy" id="1927124"/>
    <lineage>
        <taxon>Bacteria</taxon>
        <taxon>Bacillati</taxon>
        <taxon>Actinomycetota</taxon>
        <taxon>Actinomycetes</taxon>
        <taxon>Mycobacteriales</taxon>
        <taxon>Mycobacteriaceae</taxon>
        <taxon>Mycobacterium</taxon>
    </lineage>
</organism>
<dbReference type="Pfam" id="PF01593">
    <property type="entry name" value="Amino_oxidase"/>
    <property type="match status" value="1"/>
</dbReference>
<dbReference type="PANTHER" id="PTHR42923:SF17">
    <property type="entry name" value="AMINE OXIDASE DOMAIN-CONTAINING PROTEIN"/>
    <property type="match status" value="1"/>
</dbReference>
<dbReference type="STRING" id="1927124.BST13_26150"/>
<feature type="transmembrane region" description="Helical" evidence="1">
    <location>
        <begin position="12"/>
        <end position="30"/>
    </location>
</feature>
<accession>A0A1X0ANB7</accession>
<dbReference type="Proteomes" id="UP000192448">
    <property type="component" value="Unassembled WGS sequence"/>
</dbReference>
<dbReference type="InterPro" id="IPR036188">
    <property type="entry name" value="FAD/NAD-bd_sf"/>
</dbReference>
<keyword evidence="1" id="KW-0472">Membrane</keyword>
<evidence type="ECO:0000256" key="1">
    <source>
        <dbReference type="SAM" id="Phobius"/>
    </source>
</evidence>
<dbReference type="AlphaFoldDB" id="A0A1X0ANB7"/>
<sequence length="445" mass="48688">MNRQEETSLVRRIAVIGSGVSGLTAAWVLARDAEVTLFEAQPRCGGHAHTHRLPTGRDEASTVAVDSGFIVFNDRTYPTLLKLFDELGVQSQESDMSMSVRCDGCGLQYAGAKGPSGLLAQPSAVVRLCYLRMLAEVTRFHRLARTELALDDRSCRTLGEFLTSARFSRYFTAHFMVPLVAAVWSCPPNIALDYPLGYLLRFLDHHGMLTVFGSPTWRTVTGGSARYVDAITARLHTVRTGVPVRSVARTATGVVVRDDAGRVDQFDAAVIATHPDQALAVLDRPTAAETEILGALTYSVNHTVLHTDTSVLPTRHRARASWNYRLPDCASSPDRVLVSYDLSRLQRLDATDRRFLVTLGDGGRVDPDAVHAAMVYEHPQYTPNFVAAQRRLPELGDRRIAFAGAYHGWGFHEDGARSGVLAAQRLQGSWSGPGPQLRRPVGSAV</sequence>